<proteinExistence type="inferred from homology"/>
<reference evidence="9" key="1">
    <citation type="submission" date="2012-09" db="EMBL/GenBank/DDBJ databases">
        <authorList>
            <person name="Martin A.A."/>
        </authorList>
    </citation>
    <scope>NUCLEOTIDE SEQUENCE</scope>
</reference>
<keyword evidence="9" id="KW-1185">Reference proteome</keyword>
<dbReference type="SUPFAM" id="SSF64484">
    <property type="entry name" value="beta and beta-prime subunits of DNA dependent RNA-polymerase"/>
    <property type="match status" value="1"/>
</dbReference>
<feature type="compositionally biased region" description="Polar residues" evidence="7">
    <location>
        <begin position="643"/>
        <end position="654"/>
    </location>
</feature>
<dbReference type="GO" id="GO:0003899">
    <property type="term" value="F:DNA-directed RNA polymerase activity"/>
    <property type="evidence" value="ECO:0007669"/>
    <property type="project" value="UniProtKB-EC"/>
</dbReference>
<dbReference type="InterPro" id="IPR015712">
    <property type="entry name" value="DNA-dir_RNA_pol_su2"/>
</dbReference>
<dbReference type="WBParaSite" id="ACAC_0000407501-mRNA-1">
    <property type="protein sequence ID" value="ACAC_0000407501-mRNA-1"/>
    <property type="gene ID" value="ACAC_0000407501"/>
</dbReference>
<dbReference type="PANTHER" id="PTHR20856">
    <property type="entry name" value="DNA-DIRECTED RNA POLYMERASE I SUBUNIT 2"/>
    <property type="match status" value="1"/>
</dbReference>
<dbReference type="InterPro" id="IPR007120">
    <property type="entry name" value="DNA-dir_RNAP_su2_dom"/>
</dbReference>
<feature type="compositionally biased region" description="Basic residues" evidence="7">
    <location>
        <begin position="889"/>
        <end position="900"/>
    </location>
</feature>
<keyword evidence="3" id="KW-0240">DNA-directed RNA polymerase</keyword>
<evidence type="ECO:0000259" key="8">
    <source>
        <dbReference type="Pfam" id="PF00562"/>
    </source>
</evidence>
<feature type="compositionally biased region" description="Basic residues" evidence="7">
    <location>
        <begin position="828"/>
        <end position="837"/>
    </location>
</feature>
<accession>A0A0K0D1Y0</accession>
<comment type="similarity">
    <text evidence="1">Belongs to the RNA polymerase beta chain family.</text>
</comment>
<dbReference type="GO" id="GO:0032549">
    <property type="term" value="F:ribonucleoside binding"/>
    <property type="evidence" value="ECO:0007669"/>
    <property type="project" value="InterPro"/>
</dbReference>
<feature type="region of interest" description="Disordered" evidence="7">
    <location>
        <begin position="819"/>
        <end position="839"/>
    </location>
</feature>
<dbReference type="InterPro" id="IPR037033">
    <property type="entry name" value="DNA-dir_RNAP_su2_hyb_sf"/>
</dbReference>
<dbReference type="GO" id="GO:0003677">
    <property type="term" value="F:DNA binding"/>
    <property type="evidence" value="ECO:0007669"/>
    <property type="project" value="InterPro"/>
</dbReference>
<dbReference type="STRING" id="6313.A0A0K0D1Y0"/>
<keyword evidence="5" id="KW-0548">Nucleotidyltransferase</keyword>
<evidence type="ECO:0000256" key="3">
    <source>
        <dbReference type="ARBA" id="ARBA00022478"/>
    </source>
</evidence>
<evidence type="ECO:0000256" key="4">
    <source>
        <dbReference type="ARBA" id="ARBA00022679"/>
    </source>
</evidence>
<dbReference type="Gene3D" id="2.40.270.10">
    <property type="entry name" value="DNA-directed RNA polymerase, subunit 2, domain 6"/>
    <property type="match status" value="1"/>
</dbReference>
<sequence length="924" mass="104305">MDTLAHVLYFPEKPMVGTRAMEYLRFNELPAGTNAILAILSYSGYSQGDSMIMNQLTIDRGLFRCVEAKLVEVYQKFAEKLVCAQCFGMRYYSLYDKSHFHLDDNGTVFPEVRVSEDDVTTGKTVALPEVVRYITFVSTGTFCTFFVNKDNNLDANSEKCLKRHLSASVRNSENGMVDQFNPYVDDISCHFYRWKSSKMSQQRFGILVSSMSNQLTSRGRVGCDEAHRSYSEHVGPSGSREFAGNPEFSQCGVTDGKCWLHPLSDVVYEDLYHLQDIRKIEKSLDHTQKTYLPPDRETYMASETDFVETLQEAANEVVIDDILSITGESLQVAANEIVIDDMLSNTGESQQHVASVHQGLPQQYVRSNPDHLSQTGHPHQPKTVPDANRVLRIVQNASSTLEMKRSHPLQYEVEAVNIFKGSCNQPEGAPLPHHVPFLLSMSKSQSRHPLCGKLDDESLDLVQEYNEDEEPRAIKKQLLDNMLVNRGQAILHCKPSMDSTTGHCVVQFDDVRGLHHATTKCQQYVKQSTLQSFLRMGGLARRAGLAFNLTSAGRQQEARVSRIEQAPRFTTNSTLGTSSSSQRHSPFDSGAIREPLLANVPASKAMRTSNELTENAINATTWSLSHSDHTYHRRHSSRRREALTSNNRQSDSIGRLNNRTLRTCSATGIDDVRCTSFVQILDDFSIDDTPILASPIADEGQVAVHQVKKCSWSLTSKSQFECSDQYNYSINVQQRLASSVAATRKPLKKYGLMRDEHGHLRRFKRSLDGTLLIRDRPRDNRTSSLGRISTTRSCERVYRSRSPKAGTVLDAKSISDKHMKMEGSQNPAKRRGRRTKRMFHDRDSSVATLKCTQRTANHKRVESQAPDDENTIIDVVTIDDREKADRPPKKLRGKRGNPKRAIRDVARTEKLATKRSFQYASRYV</sequence>
<name>A0A0K0D1Y0_ANGCA</name>
<evidence type="ECO:0000313" key="10">
    <source>
        <dbReference type="WBParaSite" id="ACAC_0000407501-mRNA-1"/>
    </source>
</evidence>
<protein>
    <recommendedName>
        <fullName evidence="2">DNA-directed RNA polymerase</fullName>
        <ecNumber evidence="2">2.7.7.6</ecNumber>
    </recommendedName>
</protein>
<organism evidence="9 10">
    <name type="scientific">Angiostrongylus cantonensis</name>
    <name type="common">Rat lungworm</name>
    <dbReference type="NCBI Taxonomy" id="6313"/>
    <lineage>
        <taxon>Eukaryota</taxon>
        <taxon>Metazoa</taxon>
        <taxon>Ecdysozoa</taxon>
        <taxon>Nematoda</taxon>
        <taxon>Chromadorea</taxon>
        <taxon>Rhabditida</taxon>
        <taxon>Rhabditina</taxon>
        <taxon>Rhabditomorpha</taxon>
        <taxon>Strongyloidea</taxon>
        <taxon>Metastrongylidae</taxon>
        <taxon>Angiostrongylus</taxon>
    </lineage>
</organism>
<dbReference type="EC" id="2.7.7.6" evidence="2"/>
<dbReference type="GO" id="GO:0000428">
    <property type="term" value="C:DNA-directed RNA polymerase complex"/>
    <property type="evidence" value="ECO:0007669"/>
    <property type="project" value="UniProtKB-KW"/>
</dbReference>
<evidence type="ECO:0000256" key="7">
    <source>
        <dbReference type="SAM" id="MobiDB-lite"/>
    </source>
</evidence>
<feature type="domain" description="DNA-directed RNA polymerase subunit 2 hybrid-binding" evidence="8">
    <location>
        <begin position="1"/>
        <end position="180"/>
    </location>
</feature>
<dbReference type="Proteomes" id="UP000035642">
    <property type="component" value="Unassembled WGS sequence"/>
</dbReference>
<evidence type="ECO:0000256" key="1">
    <source>
        <dbReference type="ARBA" id="ARBA00006835"/>
    </source>
</evidence>
<feature type="region of interest" description="Disordered" evidence="7">
    <location>
        <begin position="855"/>
        <end position="908"/>
    </location>
</feature>
<evidence type="ECO:0000256" key="2">
    <source>
        <dbReference type="ARBA" id="ARBA00012418"/>
    </source>
</evidence>
<evidence type="ECO:0000313" key="9">
    <source>
        <dbReference type="Proteomes" id="UP000035642"/>
    </source>
</evidence>
<evidence type="ECO:0000256" key="5">
    <source>
        <dbReference type="ARBA" id="ARBA00022695"/>
    </source>
</evidence>
<feature type="region of interest" description="Disordered" evidence="7">
    <location>
        <begin position="556"/>
        <end position="590"/>
    </location>
</feature>
<keyword evidence="6" id="KW-0804">Transcription</keyword>
<feature type="compositionally biased region" description="Low complexity" evidence="7">
    <location>
        <begin position="570"/>
        <end position="581"/>
    </location>
</feature>
<feature type="compositionally biased region" description="Basic and acidic residues" evidence="7">
    <location>
        <begin position="878"/>
        <end position="888"/>
    </location>
</feature>
<keyword evidence="4" id="KW-0808">Transferase</keyword>
<feature type="region of interest" description="Disordered" evidence="7">
    <location>
        <begin position="627"/>
        <end position="654"/>
    </location>
</feature>
<dbReference type="Pfam" id="PF00562">
    <property type="entry name" value="RNA_pol_Rpb2_6"/>
    <property type="match status" value="1"/>
</dbReference>
<evidence type="ECO:0000256" key="6">
    <source>
        <dbReference type="ARBA" id="ARBA00023163"/>
    </source>
</evidence>
<reference evidence="10" key="2">
    <citation type="submission" date="2017-02" db="UniProtKB">
        <authorList>
            <consortium name="WormBaseParasite"/>
        </authorList>
    </citation>
    <scope>IDENTIFICATION</scope>
</reference>
<dbReference type="AlphaFoldDB" id="A0A0K0D1Y0"/>
<dbReference type="GO" id="GO:0006351">
    <property type="term" value="P:DNA-templated transcription"/>
    <property type="evidence" value="ECO:0007669"/>
    <property type="project" value="InterPro"/>
</dbReference>